<proteinExistence type="predicted"/>
<feature type="region of interest" description="Disordered" evidence="1">
    <location>
        <begin position="329"/>
        <end position="357"/>
    </location>
</feature>
<dbReference type="InterPro" id="IPR036864">
    <property type="entry name" value="Zn2-C6_fun-type_DNA-bd_sf"/>
</dbReference>
<protein>
    <recommendedName>
        <fullName evidence="2">Zn(2)-C6 fungal-type domain-containing protein</fullName>
    </recommendedName>
</protein>
<dbReference type="InterPro" id="IPR001138">
    <property type="entry name" value="Zn2Cys6_DnaBD"/>
</dbReference>
<dbReference type="Proteomes" id="UP000815677">
    <property type="component" value="Unassembled WGS sequence"/>
</dbReference>
<organism evidence="3 4">
    <name type="scientific">Mycena chlorophos</name>
    <name type="common">Agaric fungus</name>
    <name type="synonym">Agaricus chlorophos</name>
    <dbReference type="NCBI Taxonomy" id="658473"/>
    <lineage>
        <taxon>Eukaryota</taxon>
        <taxon>Fungi</taxon>
        <taxon>Dikarya</taxon>
        <taxon>Basidiomycota</taxon>
        <taxon>Agaricomycotina</taxon>
        <taxon>Agaricomycetes</taxon>
        <taxon>Agaricomycetidae</taxon>
        <taxon>Agaricales</taxon>
        <taxon>Marasmiineae</taxon>
        <taxon>Mycenaceae</taxon>
        <taxon>Mycena</taxon>
    </lineage>
</organism>
<evidence type="ECO:0000313" key="4">
    <source>
        <dbReference type="Proteomes" id="UP000815677"/>
    </source>
</evidence>
<dbReference type="Gene3D" id="4.10.240.10">
    <property type="entry name" value="Zn(2)-C6 fungal-type DNA-binding domain"/>
    <property type="match status" value="1"/>
</dbReference>
<sequence length="432" mass="46667">MAVKMRRGTQPPRWDPQMLNTYQEKHFTAQSSSDGFVADNDCHFCLSWLGGTTGRDQGEICRSPQRPKADLDARPWSPGDDARTTEGHPSVSTRDSDGAQRQAFKAQDAFAHSPSSPLPSHSRSSKLHQQNMNSNAGLGLDIPKRVAVACANCRERKIKCITESKEKACLRCHFNGMQCTYLATEKQRERAVVKARLSLAKGTTGARRRGAKRVASSLVSSSPSPDTITSKRERNISPRPTPYPRPTPTPRISVSQPVSQSASPRIGFKIELGPRDLFDADLDLDAGFSGPAPRLSAHFHTRVSAPASPNYPHPIDIALPAADYGFGQQPLSYSQPSPTLSSSSSSTGSSASYPTPPSSAGVSAMSFDAVFDPSFALPQPVAGCYQHQPQTHSPTSGFGEDFVAYNFAFSQHQQLPTPADSPVLYAAGYTAY</sequence>
<dbReference type="SUPFAM" id="SSF57701">
    <property type="entry name" value="Zn2/Cys6 DNA-binding domain"/>
    <property type="match status" value="1"/>
</dbReference>
<dbReference type="PROSITE" id="PS00463">
    <property type="entry name" value="ZN2_CY6_FUNGAL_1"/>
    <property type="match status" value="1"/>
</dbReference>
<feature type="compositionally biased region" description="Low complexity" evidence="1">
    <location>
        <begin position="250"/>
        <end position="260"/>
    </location>
</feature>
<dbReference type="EMBL" id="DF848767">
    <property type="protein sequence ID" value="GAT54814.1"/>
    <property type="molecule type" value="Genomic_DNA"/>
</dbReference>
<evidence type="ECO:0000256" key="1">
    <source>
        <dbReference type="SAM" id="MobiDB-lite"/>
    </source>
</evidence>
<feature type="compositionally biased region" description="Pro residues" evidence="1">
    <location>
        <begin position="239"/>
        <end position="249"/>
    </location>
</feature>
<dbReference type="CDD" id="cd00067">
    <property type="entry name" value="GAL4"/>
    <property type="match status" value="1"/>
</dbReference>
<evidence type="ECO:0000259" key="2">
    <source>
        <dbReference type="PROSITE" id="PS50048"/>
    </source>
</evidence>
<keyword evidence="4" id="KW-1185">Reference proteome</keyword>
<feature type="region of interest" description="Disordered" evidence="1">
    <location>
        <begin position="56"/>
        <end position="138"/>
    </location>
</feature>
<accession>A0ABQ0LUP8</accession>
<dbReference type="PROSITE" id="PS50048">
    <property type="entry name" value="ZN2_CY6_FUNGAL_2"/>
    <property type="match status" value="1"/>
</dbReference>
<feature type="compositionally biased region" description="Low complexity" evidence="1">
    <location>
        <begin position="112"/>
        <end position="122"/>
    </location>
</feature>
<dbReference type="SMART" id="SM00066">
    <property type="entry name" value="GAL4"/>
    <property type="match status" value="1"/>
</dbReference>
<feature type="compositionally biased region" description="Low complexity" evidence="1">
    <location>
        <begin position="216"/>
        <end position="225"/>
    </location>
</feature>
<dbReference type="Pfam" id="PF00172">
    <property type="entry name" value="Zn_clus"/>
    <property type="match status" value="1"/>
</dbReference>
<reference evidence="3" key="1">
    <citation type="submission" date="2014-09" db="EMBL/GenBank/DDBJ databases">
        <title>Genome sequence of the luminous mushroom Mycena chlorophos for searching fungal bioluminescence genes.</title>
        <authorList>
            <person name="Tanaka Y."/>
            <person name="Kasuga D."/>
            <person name="Oba Y."/>
            <person name="Hase S."/>
            <person name="Sato K."/>
            <person name="Oba Y."/>
            <person name="Sakakibara Y."/>
        </authorList>
    </citation>
    <scope>NUCLEOTIDE SEQUENCE</scope>
</reference>
<feature type="region of interest" description="Disordered" evidence="1">
    <location>
        <begin position="201"/>
        <end position="260"/>
    </location>
</feature>
<evidence type="ECO:0000313" key="3">
    <source>
        <dbReference type="EMBL" id="GAT54814.1"/>
    </source>
</evidence>
<feature type="domain" description="Zn(2)-C6 fungal-type" evidence="2">
    <location>
        <begin position="149"/>
        <end position="181"/>
    </location>
</feature>
<gene>
    <name evidence="3" type="ORF">MCHLO_11636</name>
</gene>
<name>A0ABQ0LUP8_MYCCL</name>